<name>A0A852VAP9_9ACTN</name>
<dbReference type="AlphaFoldDB" id="A0A852VAP9"/>
<comment type="caution">
    <text evidence="1">The sequence shown here is derived from an EMBL/GenBank/DDBJ whole genome shotgun (WGS) entry which is preliminary data.</text>
</comment>
<dbReference type="EMBL" id="JACCCO010000004">
    <property type="protein sequence ID" value="NYF44618.1"/>
    <property type="molecule type" value="Genomic_DNA"/>
</dbReference>
<protein>
    <submittedName>
        <fullName evidence="1">Uncharacterized protein</fullName>
    </submittedName>
</protein>
<keyword evidence="2" id="KW-1185">Reference proteome</keyword>
<gene>
    <name evidence="1" type="ORF">HDA43_006860</name>
</gene>
<organism evidence="1 2">
    <name type="scientific">Streptosporangium sandarakinum</name>
    <dbReference type="NCBI Taxonomy" id="1260955"/>
    <lineage>
        <taxon>Bacteria</taxon>
        <taxon>Bacillati</taxon>
        <taxon>Actinomycetota</taxon>
        <taxon>Actinomycetes</taxon>
        <taxon>Streptosporangiales</taxon>
        <taxon>Streptosporangiaceae</taxon>
        <taxon>Streptosporangium</taxon>
    </lineage>
</organism>
<evidence type="ECO:0000313" key="2">
    <source>
        <dbReference type="Proteomes" id="UP000576393"/>
    </source>
</evidence>
<accession>A0A852VAP9</accession>
<evidence type="ECO:0000313" key="1">
    <source>
        <dbReference type="EMBL" id="NYF44618.1"/>
    </source>
</evidence>
<reference evidence="1 2" key="1">
    <citation type="submission" date="2020-07" db="EMBL/GenBank/DDBJ databases">
        <title>Sequencing the genomes of 1000 actinobacteria strains.</title>
        <authorList>
            <person name="Klenk H.-P."/>
        </authorList>
    </citation>
    <scope>NUCLEOTIDE SEQUENCE [LARGE SCALE GENOMIC DNA]</scope>
    <source>
        <strain evidence="1 2">DSM 45763</strain>
    </source>
</reference>
<sequence length="37" mass="4320">MPRKRRRKAANSREGYLLIARAVLIVVDWALRTIRLG</sequence>
<dbReference type="Proteomes" id="UP000576393">
    <property type="component" value="Unassembled WGS sequence"/>
</dbReference>
<proteinExistence type="predicted"/>